<dbReference type="CDD" id="cd10944">
    <property type="entry name" value="CE4_SmPgdA_like"/>
    <property type="match status" value="1"/>
</dbReference>
<evidence type="ECO:0000313" key="2">
    <source>
        <dbReference type="EMBL" id="RXI98608.1"/>
    </source>
</evidence>
<gene>
    <name evidence="2" type="ORF">DS745_20035</name>
</gene>
<evidence type="ECO:0000259" key="1">
    <source>
        <dbReference type="PROSITE" id="PS51677"/>
    </source>
</evidence>
<name>A0A4Q0VQT5_9BACI</name>
<dbReference type="Gene3D" id="3.20.20.370">
    <property type="entry name" value="Glycoside hydrolase/deacetylase"/>
    <property type="match status" value="1"/>
</dbReference>
<dbReference type="Pfam" id="PF01522">
    <property type="entry name" value="Polysacc_deac_1"/>
    <property type="match status" value="1"/>
</dbReference>
<organism evidence="2 3">
    <name type="scientific">Anaerobacillus alkaliphilus</name>
    <dbReference type="NCBI Taxonomy" id="1548597"/>
    <lineage>
        <taxon>Bacteria</taxon>
        <taxon>Bacillati</taxon>
        <taxon>Bacillota</taxon>
        <taxon>Bacilli</taxon>
        <taxon>Bacillales</taxon>
        <taxon>Bacillaceae</taxon>
        <taxon>Anaerobacillus</taxon>
    </lineage>
</organism>
<dbReference type="InterPro" id="IPR050248">
    <property type="entry name" value="Polysacc_deacetylase_ArnD"/>
</dbReference>
<proteinExistence type="predicted"/>
<dbReference type="InterPro" id="IPR002509">
    <property type="entry name" value="NODB_dom"/>
</dbReference>
<accession>A0A4Q0VQT5</accession>
<sequence>MKYLIPLILLMIHFSLITFQALDTYAREHNEKKEYVFDRNPVQFSETIGTKYMFKKEISSEKSIRFVTKEIEGIVINEPPVVKRSFFAGPTYFGNVSDEKIAFLTFDDGPSKNTEIILDLLKIEGIKATFFVNGKRGDYEKSLYKRIVDEGHAIGNHTYSHDYSIIYKSKEAFLEDFRKLESLLIETIGFAPKLMRFPGGSNNSISQRYGGKDIMNEIVGMMTELGYLHTDWNVDSQDSLSNNRSKKEIIEQVVDSTNGKNELVILFHDSKPKTTTPEALVEIIEDLRNQNFRFEIMDENSFFTQFLSAKK</sequence>
<dbReference type="SUPFAM" id="SSF88713">
    <property type="entry name" value="Glycoside hydrolase/deacetylase"/>
    <property type="match status" value="1"/>
</dbReference>
<dbReference type="OrthoDB" id="258610at2"/>
<evidence type="ECO:0000313" key="3">
    <source>
        <dbReference type="Proteomes" id="UP000290649"/>
    </source>
</evidence>
<keyword evidence="3" id="KW-1185">Reference proteome</keyword>
<reference evidence="2 3" key="1">
    <citation type="journal article" date="2019" name="Int. J. Syst. Evol. Microbiol.">
        <title>Anaerobacillus alkaliphilus sp. nov., a novel alkaliphilic and moderately halophilic bacterium.</title>
        <authorList>
            <person name="Borsodi A.K."/>
            <person name="Aszalos J.M."/>
            <person name="Bihari P."/>
            <person name="Nagy I."/>
            <person name="Schumann P."/>
            <person name="Sproer C."/>
            <person name="Kovacs A.L."/>
            <person name="Boka K."/>
            <person name="Dobosy P."/>
            <person name="Ovari M."/>
            <person name="Szili-Kovacs T."/>
            <person name="Toth E."/>
        </authorList>
    </citation>
    <scope>NUCLEOTIDE SEQUENCE [LARGE SCALE GENOMIC DNA]</scope>
    <source>
        <strain evidence="2 3">B16-10</strain>
    </source>
</reference>
<dbReference type="PANTHER" id="PTHR10587">
    <property type="entry name" value="GLYCOSYL TRANSFERASE-RELATED"/>
    <property type="match status" value="1"/>
</dbReference>
<dbReference type="PANTHER" id="PTHR10587:SF125">
    <property type="entry name" value="POLYSACCHARIDE DEACETYLASE YHEN-RELATED"/>
    <property type="match status" value="1"/>
</dbReference>
<dbReference type="AlphaFoldDB" id="A0A4Q0VQT5"/>
<dbReference type="EMBL" id="QOUX01000046">
    <property type="protein sequence ID" value="RXI98608.1"/>
    <property type="molecule type" value="Genomic_DNA"/>
</dbReference>
<dbReference type="PROSITE" id="PS51677">
    <property type="entry name" value="NODB"/>
    <property type="match status" value="1"/>
</dbReference>
<feature type="domain" description="NodB homology" evidence="1">
    <location>
        <begin position="100"/>
        <end position="295"/>
    </location>
</feature>
<protein>
    <submittedName>
        <fullName evidence="2">Polysaccharide deacetylase</fullName>
    </submittedName>
</protein>
<comment type="caution">
    <text evidence="2">The sequence shown here is derived from an EMBL/GenBank/DDBJ whole genome shotgun (WGS) entry which is preliminary data.</text>
</comment>
<dbReference type="GO" id="GO:0005975">
    <property type="term" value="P:carbohydrate metabolic process"/>
    <property type="evidence" value="ECO:0007669"/>
    <property type="project" value="InterPro"/>
</dbReference>
<dbReference type="RefSeq" id="WP_129079962.1">
    <property type="nucleotide sequence ID" value="NZ_QOUX01000046.1"/>
</dbReference>
<dbReference type="InterPro" id="IPR011330">
    <property type="entry name" value="Glyco_hydro/deAcase_b/a-brl"/>
</dbReference>
<dbReference type="Proteomes" id="UP000290649">
    <property type="component" value="Unassembled WGS sequence"/>
</dbReference>
<dbReference type="GO" id="GO:0016810">
    <property type="term" value="F:hydrolase activity, acting on carbon-nitrogen (but not peptide) bonds"/>
    <property type="evidence" value="ECO:0007669"/>
    <property type="project" value="InterPro"/>
</dbReference>